<proteinExistence type="predicted"/>
<keyword evidence="10" id="KW-0408">Iron</keyword>
<dbReference type="Pfam" id="PF00175">
    <property type="entry name" value="NAD_binding_1"/>
    <property type="match status" value="1"/>
</dbReference>
<protein>
    <submittedName>
        <fullName evidence="15">Ferric reductase-like transmembrane domain-containing protein</fullName>
    </submittedName>
</protein>
<dbReference type="PANTHER" id="PTHR47354">
    <property type="entry name" value="NADH OXIDOREDUCTASE HCR"/>
    <property type="match status" value="1"/>
</dbReference>
<dbReference type="Pfam" id="PF01794">
    <property type="entry name" value="Ferric_reduct"/>
    <property type="match status" value="1"/>
</dbReference>
<dbReference type="GO" id="GO:0016491">
    <property type="term" value="F:oxidoreductase activity"/>
    <property type="evidence" value="ECO:0007669"/>
    <property type="project" value="UniProtKB-KW"/>
</dbReference>
<dbReference type="GO" id="GO:0050660">
    <property type="term" value="F:flavin adenine dinucleotide binding"/>
    <property type="evidence" value="ECO:0007669"/>
    <property type="project" value="TreeGrafter"/>
</dbReference>
<evidence type="ECO:0000259" key="14">
    <source>
        <dbReference type="PROSITE" id="PS51384"/>
    </source>
</evidence>
<feature type="transmembrane region" description="Helical" evidence="13">
    <location>
        <begin position="81"/>
        <end position="105"/>
    </location>
</feature>
<comment type="caution">
    <text evidence="15">The sequence shown here is derived from an EMBL/GenBank/DDBJ whole genome shotgun (WGS) entry which is preliminary data.</text>
</comment>
<reference evidence="15" key="1">
    <citation type="submission" date="2020-04" db="EMBL/GenBank/DDBJ databases">
        <authorList>
            <person name="Zhang T."/>
        </authorList>
    </citation>
    <scope>NUCLEOTIDE SEQUENCE</scope>
    <source>
        <strain evidence="15">HKST-UBA80</strain>
    </source>
</reference>
<dbReference type="PRINTS" id="PR00410">
    <property type="entry name" value="PHEHYDRXLASE"/>
</dbReference>
<dbReference type="SUPFAM" id="SSF63380">
    <property type="entry name" value="Riboflavin synthase domain-like"/>
    <property type="match status" value="1"/>
</dbReference>
<dbReference type="PANTHER" id="PTHR47354:SF8">
    <property type="entry name" value="1,2-PHENYLACETYL-COA EPOXIDASE, SUBUNIT E"/>
    <property type="match status" value="1"/>
</dbReference>
<keyword evidence="3" id="KW-0285">Flavoprotein</keyword>
<evidence type="ECO:0000256" key="12">
    <source>
        <dbReference type="ARBA" id="ARBA00023136"/>
    </source>
</evidence>
<accession>A0A955E104</accession>
<dbReference type="InterPro" id="IPR017938">
    <property type="entry name" value="Riboflavin_synthase-like_b-brl"/>
</dbReference>
<evidence type="ECO:0000256" key="10">
    <source>
        <dbReference type="ARBA" id="ARBA00023004"/>
    </source>
</evidence>
<evidence type="ECO:0000256" key="8">
    <source>
        <dbReference type="ARBA" id="ARBA00022989"/>
    </source>
</evidence>
<keyword evidence="7" id="KW-0274">FAD</keyword>
<dbReference type="Proteomes" id="UP000714817">
    <property type="component" value="Unassembled WGS sequence"/>
</dbReference>
<sequence>MLFKGLKNLGPYVVLVSCFLTTALFLMSKNSILAIADKPFLALSQYFSLIAATLLSWAYVLSTRARFLEKLFGSLDRIYRVHHVIGITAFILVLYHPTLLVLNAWGGDTSPLQYFFVGKTLENNFGVVAFYLLIALLALTLYNKIPYHLWKISHQFMGVVLVFVGLHIGTITSDVSRNEPLKIWMLSVVAVGISAYMYKLIIYKNFTSKYNYVVDEIIKKGSIFELILNPKNENRPMIFEAGQYVFMRTADFKIGPEEHPFSISSPTNSKKIRLAIKILGDYTEQLSKIQKGAKLYLYGPYGDFSSKINTTPRIIAIAGGIGITPFLSILGSNMTDPATKMHLFYCTNNETDAVYKNELIATTKETSNIEIIFWYSSIKGKIQAAKTLAPEMGVFMQDARKDVRNTLVMLCGPTEMMASLAKQFIELGVPRKNIVFEDFALK</sequence>
<evidence type="ECO:0000256" key="9">
    <source>
        <dbReference type="ARBA" id="ARBA00023002"/>
    </source>
</evidence>
<feature type="transmembrane region" description="Helical" evidence="13">
    <location>
        <begin position="40"/>
        <end position="60"/>
    </location>
</feature>
<dbReference type="GO" id="GO:0046872">
    <property type="term" value="F:metal ion binding"/>
    <property type="evidence" value="ECO:0007669"/>
    <property type="project" value="UniProtKB-KW"/>
</dbReference>
<reference evidence="15" key="2">
    <citation type="journal article" date="2021" name="Microbiome">
        <title>Successional dynamics and alternative stable states in a saline activated sludge microbial community over 9 years.</title>
        <authorList>
            <person name="Wang Y."/>
            <person name="Ye J."/>
            <person name="Ju F."/>
            <person name="Liu L."/>
            <person name="Boyd J.A."/>
            <person name="Deng Y."/>
            <person name="Parks D.H."/>
            <person name="Jiang X."/>
            <person name="Yin X."/>
            <person name="Woodcroft B.J."/>
            <person name="Tyson G.W."/>
            <person name="Hugenholtz P."/>
            <person name="Polz M.F."/>
            <person name="Zhang T."/>
        </authorList>
    </citation>
    <scope>NUCLEOTIDE SEQUENCE</scope>
    <source>
        <strain evidence="15">HKST-UBA80</strain>
    </source>
</reference>
<dbReference type="EMBL" id="JAGQNY010000004">
    <property type="protein sequence ID" value="MCA9301989.1"/>
    <property type="molecule type" value="Genomic_DNA"/>
</dbReference>
<dbReference type="GO" id="GO:0016020">
    <property type="term" value="C:membrane"/>
    <property type="evidence" value="ECO:0007669"/>
    <property type="project" value="UniProtKB-SubCell"/>
</dbReference>
<dbReference type="InterPro" id="IPR013130">
    <property type="entry name" value="Fe3_Rdtase_TM_dom"/>
</dbReference>
<keyword evidence="12 13" id="KW-0472">Membrane</keyword>
<feature type="transmembrane region" description="Helical" evidence="13">
    <location>
        <begin position="12"/>
        <end position="28"/>
    </location>
</feature>
<dbReference type="Pfam" id="PF08022">
    <property type="entry name" value="FAD_binding_8"/>
    <property type="match status" value="1"/>
</dbReference>
<feature type="domain" description="FAD-binding FR-type" evidence="14">
    <location>
        <begin position="203"/>
        <end position="307"/>
    </location>
</feature>
<feature type="transmembrane region" description="Helical" evidence="13">
    <location>
        <begin position="154"/>
        <end position="171"/>
    </location>
</feature>
<keyword evidence="8 13" id="KW-1133">Transmembrane helix</keyword>
<comment type="cofactor">
    <cofactor evidence="1">
        <name>FAD</name>
        <dbReference type="ChEBI" id="CHEBI:57692"/>
    </cofactor>
</comment>
<dbReference type="Gene3D" id="3.40.50.80">
    <property type="entry name" value="Nucleotide-binding domain of ferredoxin-NADP reductase (FNR) module"/>
    <property type="match status" value="1"/>
</dbReference>
<dbReference type="PROSITE" id="PS51384">
    <property type="entry name" value="FAD_FR"/>
    <property type="match status" value="1"/>
</dbReference>
<comment type="subcellular location">
    <subcellularLocation>
        <location evidence="2">Membrane</location>
        <topology evidence="2">Multi-pass membrane protein</topology>
    </subcellularLocation>
</comment>
<feature type="transmembrane region" description="Helical" evidence="13">
    <location>
        <begin position="183"/>
        <end position="202"/>
    </location>
</feature>
<dbReference type="Gene3D" id="2.40.30.10">
    <property type="entry name" value="Translation factors"/>
    <property type="match status" value="1"/>
</dbReference>
<dbReference type="InterPro" id="IPR050415">
    <property type="entry name" value="MRET"/>
</dbReference>
<evidence type="ECO:0000256" key="7">
    <source>
        <dbReference type="ARBA" id="ARBA00022827"/>
    </source>
</evidence>
<dbReference type="InterPro" id="IPR001433">
    <property type="entry name" value="OxRdtase_FAD/NAD-bd"/>
</dbReference>
<keyword evidence="9" id="KW-0560">Oxidoreductase</keyword>
<dbReference type="InterPro" id="IPR013112">
    <property type="entry name" value="FAD-bd_8"/>
</dbReference>
<keyword evidence="4 13" id="KW-0812">Transmembrane</keyword>
<evidence type="ECO:0000256" key="1">
    <source>
        <dbReference type="ARBA" id="ARBA00001974"/>
    </source>
</evidence>
<evidence type="ECO:0000256" key="11">
    <source>
        <dbReference type="ARBA" id="ARBA00023014"/>
    </source>
</evidence>
<dbReference type="InterPro" id="IPR039261">
    <property type="entry name" value="FNR_nucleotide-bd"/>
</dbReference>
<keyword evidence="5" id="KW-0001">2Fe-2S</keyword>
<evidence type="ECO:0000256" key="4">
    <source>
        <dbReference type="ARBA" id="ARBA00022692"/>
    </source>
</evidence>
<dbReference type="AlphaFoldDB" id="A0A955E104"/>
<dbReference type="GO" id="GO:0051537">
    <property type="term" value="F:2 iron, 2 sulfur cluster binding"/>
    <property type="evidence" value="ECO:0007669"/>
    <property type="project" value="UniProtKB-KW"/>
</dbReference>
<organism evidence="15 16">
    <name type="scientific">candidate division WWE3 bacterium</name>
    <dbReference type="NCBI Taxonomy" id="2053526"/>
    <lineage>
        <taxon>Bacteria</taxon>
        <taxon>Katanobacteria</taxon>
    </lineage>
</organism>
<dbReference type="PROSITE" id="PS51257">
    <property type="entry name" value="PROKAR_LIPOPROTEIN"/>
    <property type="match status" value="1"/>
</dbReference>
<dbReference type="SUPFAM" id="SSF52343">
    <property type="entry name" value="Ferredoxin reductase-like, C-terminal NADP-linked domain"/>
    <property type="match status" value="1"/>
</dbReference>
<name>A0A955E104_UNCKA</name>
<evidence type="ECO:0000313" key="15">
    <source>
        <dbReference type="EMBL" id="MCA9301989.1"/>
    </source>
</evidence>
<evidence type="ECO:0000313" key="16">
    <source>
        <dbReference type="Proteomes" id="UP000714817"/>
    </source>
</evidence>
<evidence type="ECO:0000256" key="2">
    <source>
        <dbReference type="ARBA" id="ARBA00004141"/>
    </source>
</evidence>
<dbReference type="InterPro" id="IPR017927">
    <property type="entry name" value="FAD-bd_FR_type"/>
</dbReference>
<gene>
    <name evidence="15" type="ORF">KDA10_01315</name>
</gene>
<evidence type="ECO:0000256" key="5">
    <source>
        <dbReference type="ARBA" id="ARBA00022714"/>
    </source>
</evidence>
<keyword evidence="6" id="KW-0479">Metal-binding</keyword>
<evidence type="ECO:0000256" key="3">
    <source>
        <dbReference type="ARBA" id="ARBA00022630"/>
    </source>
</evidence>
<feature type="transmembrane region" description="Helical" evidence="13">
    <location>
        <begin position="125"/>
        <end position="142"/>
    </location>
</feature>
<evidence type="ECO:0000256" key="13">
    <source>
        <dbReference type="SAM" id="Phobius"/>
    </source>
</evidence>
<keyword evidence="11" id="KW-0411">Iron-sulfur</keyword>
<evidence type="ECO:0000256" key="6">
    <source>
        <dbReference type="ARBA" id="ARBA00022723"/>
    </source>
</evidence>